<evidence type="ECO:0000313" key="2">
    <source>
        <dbReference type="EMBL" id="GJN34687.1"/>
    </source>
</evidence>
<dbReference type="AlphaFoldDB" id="A0AAV5FIU0"/>
<accession>A0AAV5FIU0</accession>
<comment type="caution">
    <text evidence="2">The sequence shown here is derived from an EMBL/GenBank/DDBJ whole genome shotgun (WGS) entry which is preliminary data.</text>
</comment>
<reference evidence="2" key="1">
    <citation type="journal article" date="2018" name="DNA Res.">
        <title>Multiple hybrid de novo genome assembly of finger millet, an orphan allotetraploid crop.</title>
        <authorList>
            <person name="Hatakeyama M."/>
            <person name="Aluri S."/>
            <person name="Balachadran M.T."/>
            <person name="Sivarajan S.R."/>
            <person name="Patrignani A."/>
            <person name="Gruter S."/>
            <person name="Poveda L."/>
            <person name="Shimizu-Inatsugi R."/>
            <person name="Baeten J."/>
            <person name="Francoijs K.J."/>
            <person name="Nataraja K.N."/>
            <person name="Reddy Y.A.N."/>
            <person name="Phadnis S."/>
            <person name="Ravikumar R.L."/>
            <person name="Schlapbach R."/>
            <person name="Sreeman S.M."/>
            <person name="Shimizu K.K."/>
        </authorList>
    </citation>
    <scope>NUCLEOTIDE SEQUENCE</scope>
</reference>
<protein>
    <submittedName>
        <fullName evidence="2">Uncharacterized protein</fullName>
    </submittedName>
</protein>
<gene>
    <name evidence="2" type="primary">gb23372</name>
    <name evidence="2" type="ORF">PR202_gb23372</name>
</gene>
<keyword evidence="3" id="KW-1185">Reference proteome</keyword>
<proteinExistence type="predicted"/>
<sequence>MPSTLGPSGEETKVVRSGRPGRCHTARERGLARSGRPGRRCTAGERGTARSDRPGRHRRRGARARPGRARHQVPARDREATHVAYHQGDHARQGGERFLDFVDARQRGG</sequence>
<feature type="compositionally biased region" description="Basic residues" evidence="1">
    <location>
        <begin position="55"/>
        <end position="73"/>
    </location>
</feature>
<reference evidence="2" key="2">
    <citation type="submission" date="2021-12" db="EMBL/GenBank/DDBJ databases">
        <title>Resequencing data analysis of finger millet.</title>
        <authorList>
            <person name="Hatakeyama M."/>
            <person name="Aluri S."/>
            <person name="Balachadran M.T."/>
            <person name="Sivarajan S.R."/>
            <person name="Poveda L."/>
            <person name="Shimizu-Inatsugi R."/>
            <person name="Schlapbach R."/>
            <person name="Sreeman S.M."/>
            <person name="Shimizu K.K."/>
        </authorList>
    </citation>
    <scope>NUCLEOTIDE SEQUENCE</scope>
</reference>
<dbReference type="Proteomes" id="UP001054889">
    <property type="component" value="Unassembled WGS sequence"/>
</dbReference>
<evidence type="ECO:0000313" key="3">
    <source>
        <dbReference type="Proteomes" id="UP001054889"/>
    </source>
</evidence>
<name>A0AAV5FIU0_ELECO</name>
<dbReference type="EMBL" id="BQKI01000085">
    <property type="protein sequence ID" value="GJN34687.1"/>
    <property type="molecule type" value="Genomic_DNA"/>
</dbReference>
<feature type="region of interest" description="Disordered" evidence="1">
    <location>
        <begin position="1"/>
        <end position="79"/>
    </location>
</feature>
<evidence type="ECO:0000256" key="1">
    <source>
        <dbReference type="SAM" id="MobiDB-lite"/>
    </source>
</evidence>
<organism evidence="2 3">
    <name type="scientific">Eleusine coracana subsp. coracana</name>
    <dbReference type="NCBI Taxonomy" id="191504"/>
    <lineage>
        <taxon>Eukaryota</taxon>
        <taxon>Viridiplantae</taxon>
        <taxon>Streptophyta</taxon>
        <taxon>Embryophyta</taxon>
        <taxon>Tracheophyta</taxon>
        <taxon>Spermatophyta</taxon>
        <taxon>Magnoliopsida</taxon>
        <taxon>Liliopsida</taxon>
        <taxon>Poales</taxon>
        <taxon>Poaceae</taxon>
        <taxon>PACMAD clade</taxon>
        <taxon>Chloridoideae</taxon>
        <taxon>Cynodonteae</taxon>
        <taxon>Eleusininae</taxon>
        <taxon>Eleusine</taxon>
    </lineage>
</organism>